<gene>
    <name evidence="2" type="ORF">GCM10022262_41480</name>
</gene>
<dbReference type="InterPro" id="IPR027450">
    <property type="entry name" value="AlkB-like"/>
</dbReference>
<dbReference type="Proteomes" id="UP001499841">
    <property type="component" value="Unassembled WGS sequence"/>
</dbReference>
<dbReference type="Pfam" id="PF13532">
    <property type="entry name" value="2OG-FeII_Oxy_2"/>
    <property type="match status" value="1"/>
</dbReference>
<keyword evidence="3" id="KW-1185">Reference proteome</keyword>
<name>A0ABP6UMN7_9MICO</name>
<dbReference type="PROSITE" id="PS51471">
    <property type="entry name" value="FE2OG_OXY"/>
    <property type="match status" value="1"/>
</dbReference>
<dbReference type="GO" id="GO:0051213">
    <property type="term" value="F:dioxygenase activity"/>
    <property type="evidence" value="ECO:0007669"/>
    <property type="project" value="UniProtKB-KW"/>
</dbReference>
<dbReference type="InterPro" id="IPR005123">
    <property type="entry name" value="Oxoglu/Fe-dep_dioxygenase_dom"/>
</dbReference>
<sequence length="207" mass="23046">MRGIVEEPAGLRYVPGFLTEVQEDWLLARLTGLEYGEVRMHGQVARRVVRHYGVGYHFESGAVTPGEPIPDWLQPVRERCAALLERPTAELAEALATFYPPGASIGWHRDAPAFGDVVGVSLGSPSPMRFQLGQGAERRVWEQWLEPRSAYVLAGPVRTRWQHHIPAVREPRYSLTFRTLRRKFAERGNAVARTHGAGDGPGEGDEG</sequence>
<accession>A0ABP6UMN7</accession>
<protein>
    <submittedName>
        <fullName evidence="2">Alpha-ketoglutarate-dependent dioxygenase AlkB</fullName>
    </submittedName>
</protein>
<evidence type="ECO:0000313" key="2">
    <source>
        <dbReference type="EMBL" id="GAA3513324.1"/>
    </source>
</evidence>
<dbReference type="EMBL" id="BAABBA010000043">
    <property type="protein sequence ID" value="GAA3513324.1"/>
    <property type="molecule type" value="Genomic_DNA"/>
</dbReference>
<dbReference type="InterPro" id="IPR037151">
    <property type="entry name" value="AlkB-like_sf"/>
</dbReference>
<comment type="caution">
    <text evidence="2">The sequence shown here is derived from an EMBL/GenBank/DDBJ whole genome shotgun (WGS) entry which is preliminary data.</text>
</comment>
<evidence type="ECO:0000259" key="1">
    <source>
        <dbReference type="PROSITE" id="PS51471"/>
    </source>
</evidence>
<dbReference type="InterPro" id="IPR032857">
    <property type="entry name" value="ALKBH4"/>
</dbReference>
<dbReference type="PANTHER" id="PTHR12463">
    <property type="entry name" value="OXYGENASE-RELATED"/>
    <property type="match status" value="1"/>
</dbReference>
<evidence type="ECO:0000313" key="3">
    <source>
        <dbReference type="Proteomes" id="UP001499841"/>
    </source>
</evidence>
<keyword evidence="2" id="KW-0560">Oxidoreductase</keyword>
<dbReference type="PANTHER" id="PTHR12463:SF1">
    <property type="entry name" value="2-OXOGLUTARATE AND FE-DEPENDENT OXYGENASE FAMILY PROTEIN"/>
    <property type="match status" value="1"/>
</dbReference>
<organism evidence="2 3">
    <name type="scientific">Georgenia daeguensis</name>
    <dbReference type="NCBI Taxonomy" id="908355"/>
    <lineage>
        <taxon>Bacteria</taxon>
        <taxon>Bacillati</taxon>
        <taxon>Actinomycetota</taxon>
        <taxon>Actinomycetes</taxon>
        <taxon>Micrococcales</taxon>
        <taxon>Bogoriellaceae</taxon>
        <taxon>Georgenia</taxon>
    </lineage>
</organism>
<dbReference type="Gene3D" id="2.60.120.590">
    <property type="entry name" value="Alpha-ketoglutarate-dependent dioxygenase AlkB-like"/>
    <property type="match status" value="1"/>
</dbReference>
<dbReference type="SUPFAM" id="SSF51197">
    <property type="entry name" value="Clavaminate synthase-like"/>
    <property type="match status" value="1"/>
</dbReference>
<keyword evidence="2" id="KW-0223">Dioxygenase</keyword>
<proteinExistence type="predicted"/>
<feature type="domain" description="Fe2OG dioxygenase" evidence="1">
    <location>
        <begin position="90"/>
        <end position="181"/>
    </location>
</feature>
<reference evidence="3" key="1">
    <citation type="journal article" date="2019" name="Int. J. Syst. Evol. Microbiol.">
        <title>The Global Catalogue of Microorganisms (GCM) 10K type strain sequencing project: providing services to taxonomists for standard genome sequencing and annotation.</title>
        <authorList>
            <consortium name="The Broad Institute Genomics Platform"/>
            <consortium name="The Broad Institute Genome Sequencing Center for Infectious Disease"/>
            <person name="Wu L."/>
            <person name="Ma J."/>
        </authorList>
    </citation>
    <scope>NUCLEOTIDE SEQUENCE [LARGE SCALE GENOMIC DNA]</scope>
    <source>
        <strain evidence="3">JCM 17459</strain>
    </source>
</reference>